<keyword evidence="2" id="KW-1185">Reference proteome</keyword>
<accession>A0ABU2H6M2</accession>
<organism evidence="1 2">
    <name type="scientific">Lipingzhangella rawalii</name>
    <dbReference type="NCBI Taxonomy" id="2055835"/>
    <lineage>
        <taxon>Bacteria</taxon>
        <taxon>Bacillati</taxon>
        <taxon>Actinomycetota</taxon>
        <taxon>Actinomycetes</taxon>
        <taxon>Streptosporangiales</taxon>
        <taxon>Nocardiopsidaceae</taxon>
        <taxon>Lipingzhangella</taxon>
    </lineage>
</organism>
<reference evidence="2" key="1">
    <citation type="submission" date="2023-07" db="EMBL/GenBank/DDBJ databases">
        <title>Novel species in the genus Lipingzhangella isolated from Sambhar Salt Lake.</title>
        <authorList>
            <person name="Jiya N."/>
            <person name="Kajale S."/>
            <person name="Sharma A."/>
        </authorList>
    </citation>
    <scope>NUCLEOTIDE SEQUENCE [LARGE SCALE GENOMIC DNA]</scope>
    <source>
        <strain evidence="2">LS1_29</strain>
    </source>
</reference>
<dbReference type="EMBL" id="JAVLVT010000005">
    <property type="protein sequence ID" value="MDS1270946.1"/>
    <property type="molecule type" value="Genomic_DNA"/>
</dbReference>
<gene>
    <name evidence="1" type="ORF">RIF23_11615</name>
</gene>
<proteinExistence type="predicted"/>
<evidence type="ECO:0000313" key="1">
    <source>
        <dbReference type="EMBL" id="MDS1270946.1"/>
    </source>
</evidence>
<protein>
    <submittedName>
        <fullName evidence="1">Uncharacterized protein</fullName>
    </submittedName>
</protein>
<name>A0ABU2H6M2_9ACTN</name>
<sequence>MTRTPLTPAPDGYRARVHGRVVTVRRDGPLWNARLTIGHEPVIARAPHLVTLSRILGRMTPGDVRRALARDLAENGSLWLAHPEGGPTHDT</sequence>
<dbReference type="RefSeq" id="WP_310912501.1">
    <property type="nucleotide sequence ID" value="NZ_JAVLVT010000005.1"/>
</dbReference>
<evidence type="ECO:0000313" key="2">
    <source>
        <dbReference type="Proteomes" id="UP001250214"/>
    </source>
</evidence>
<dbReference type="Proteomes" id="UP001250214">
    <property type="component" value="Unassembled WGS sequence"/>
</dbReference>
<comment type="caution">
    <text evidence="1">The sequence shown here is derived from an EMBL/GenBank/DDBJ whole genome shotgun (WGS) entry which is preliminary data.</text>
</comment>